<dbReference type="NCBIfam" id="TIGR00199">
    <property type="entry name" value="PncC_domain"/>
    <property type="match status" value="1"/>
</dbReference>
<proteinExistence type="predicted"/>
<comment type="caution">
    <text evidence="2">The sequence shown here is derived from an EMBL/GenBank/DDBJ whole genome shotgun (WGS) entry which is preliminary data.</text>
</comment>
<dbReference type="Gene3D" id="3.90.950.20">
    <property type="entry name" value="CinA-like"/>
    <property type="match status" value="1"/>
</dbReference>
<dbReference type="InterPro" id="IPR008136">
    <property type="entry name" value="CinA_C"/>
</dbReference>
<dbReference type="InterPro" id="IPR036653">
    <property type="entry name" value="CinA-like_C"/>
</dbReference>
<dbReference type="AlphaFoldDB" id="T1BT99"/>
<dbReference type="SUPFAM" id="SSF142433">
    <property type="entry name" value="CinA-like"/>
    <property type="match status" value="1"/>
</dbReference>
<sequence length="185" mass="19810">MNGLRIPEEDPFLFEQAAKIGRRLIRQGESLVVAESVTGGWIGRVLTAIPGSSQWFYGAIVSYQADAKQRWLGVPAEAMASGGAVSEAVARWMLRGALSASDANWALATTGYAGSSVGAEPTLNRSPQRSDPDPLAGLVYIGWAKRKEETPAVEIRQFGFSGSRESIRAQAVQGALLGLLERLHV</sequence>
<name>T1BT99_9ZZZZ</name>
<evidence type="ECO:0000313" key="2">
    <source>
        <dbReference type="EMBL" id="EQD76141.1"/>
    </source>
</evidence>
<accession>T1BT99</accession>
<evidence type="ECO:0000259" key="1">
    <source>
        <dbReference type="Pfam" id="PF02464"/>
    </source>
</evidence>
<reference evidence="2" key="2">
    <citation type="journal article" date="2014" name="ISME J.">
        <title>Microbial stratification in low pH oxic and suboxic macroscopic growths along an acid mine drainage.</title>
        <authorList>
            <person name="Mendez-Garcia C."/>
            <person name="Mesa V."/>
            <person name="Sprenger R.R."/>
            <person name="Richter M."/>
            <person name="Diez M.S."/>
            <person name="Solano J."/>
            <person name="Bargiela R."/>
            <person name="Golyshina O.V."/>
            <person name="Manteca A."/>
            <person name="Ramos J.L."/>
            <person name="Gallego J.R."/>
            <person name="Llorente I."/>
            <person name="Martins Dos Santos V.A."/>
            <person name="Jensen O.N."/>
            <person name="Pelaez A.I."/>
            <person name="Sanchez J."/>
            <person name="Ferrer M."/>
        </authorList>
    </citation>
    <scope>NUCLEOTIDE SEQUENCE</scope>
</reference>
<dbReference type="Pfam" id="PF02464">
    <property type="entry name" value="CinA"/>
    <property type="match status" value="1"/>
</dbReference>
<organism evidence="2">
    <name type="scientific">mine drainage metagenome</name>
    <dbReference type="NCBI Taxonomy" id="410659"/>
    <lineage>
        <taxon>unclassified sequences</taxon>
        <taxon>metagenomes</taxon>
        <taxon>ecological metagenomes</taxon>
    </lineage>
</organism>
<dbReference type="EMBL" id="AUZY01001126">
    <property type="protein sequence ID" value="EQD76141.1"/>
    <property type="molecule type" value="Genomic_DNA"/>
</dbReference>
<feature type="domain" description="CinA C-terminal" evidence="1">
    <location>
        <begin position="17"/>
        <end position="182"/>
    </location>
</feature>
<reference evidence="2" key="1">
    <citation type="submission" date="2013-08" db="EMBL/GenBank/DDBJ databases">
        <authorList>
            <person name="Mendez C."/>
            <person name="Richter M."/>
            <person name="Ferrer M."/>
            <person name="Sanchez J."/>
        </authorList>
    </citation>
    <scope>NUCLEOTIDE SEQUENCE</scope>
</reference>
<gene>
    <name evidence="2" type="ORF">B1B_01888</name>
</gene>
<protein>
    <submittedName>
        <fullName evidence="2">Competence/damage inducible protein CinA</fullName>
    </submittedName>
</protein>